<dbReference type="Proteomes" id="UP000789366">
    <property type="component" value="Unassembled WGS sequence"/>
</dbReference>
<accession>A0ACA9KQ62</accession>
<keyword evidence="2" id="KW-1185">Reference proteome</keyword>
<dbReference type="EMBL" id="CAJVPW010001553">
    <property type="protein sequence ID" value="CAG8486817.1"/>
    <property type="molecule type" value="Genomic_DNA"/>
</dbReference>
<comment type="caution">
    <text evidence="1">The sequence shown here is derived from an EMBL/GenBank/DDBJ whole genome shotgun (WGS) entry which is preliminary data.</text>
</comment>
<name>A0ACA9KQ62_9GLOM</name>
<gene>
    <name evidence="1" type="ORF">SPELUC_LOCUS2375</name>
</gene>
<evidence type="ECO:0000313" key="2">
    <source>
        <dbReference type="Proteomes" id="UP000789366"/>
    </source>
</evidence>
<reference evidence="1" key="1">
    <citation type="submission" date="2021-06" db="EMBL/GenBank/DDBJ databases">
        <authorList>
            <person name="Kallberg Y."/>
            <person name="Tangrot J."/>
            <person name="Rosling A."/>
        </authorList>
    </citation>
    <scope>NUCLEOTIDE SEQUENCE</scope>
    <source>
        <strain evidence="1">28 12/20/2015</strain>
    </source>
</reference>
<sequence>MDLKLKQNVILGYSDINNAGLYVVSGIEETCIVEHQTYHFNNTNDNTSNVDEGKKFEIKIYNTKDVKSFVKIQELPPQNKIIYLADALINQFCQNEVTDVIIVSSINFSVNAESVYLGCIPDNEEVKNDEKLRKLPSTFKLRDHFFNTMIALLKVEKIRIRCLVFPGKKIGAKERKSNSSYVYEVGILRLLVEGLKAIVPDIEISMDKVLDTKVKKESFDEIHDTEKDTLDNMIYI</sequence>
<protein>
    <submittedName>
        <fullName evidence="1">16280_t:CDS:1</fullName>
    </submittedName>
</protein>
<organism evidence="1 2">
    <name type="scientific">Cetraspora pellucida</name>
    <dbReference type="NCBI Taxonomy" id="1433469"/>
    <lineage>
        <taxon>Eukaryota</taxon>
        <taxon>Fungi</taxon>
        <taxon>Fungi incertae sedis</taxon>
        <taxon>Mucoromycota</taxon>
        <taxon>Glomeromycotina</taxon>
        <taxon>Glomeromycetes</taxon>
        <taxon>Diversisporales</taxon>
        <taxon>Gigasporaceae</taxon>
        <taxon>Cetraspora</taxon>
    </lineage>
</organism>
<evidence type="ECO:0000313" key="1">
    <source>
        <dbReference type="EMBL" id="CAG8486817.1"/>
    </source>
</evidence>
<proteinExistence type="predicted"/>